<protein>
    <submittedName>
        <fullName evidence="1">Uncharacterized protein</fullName>
    </submittedName>
</protein>
<comment type="caution">
    <text evidence="1">The sequence shown here is derived from an EMBL/GenBank/DDBJ whole genome shotgun (WGS) entry which is preliminary data.</text>
</comment>
<accession>A0A8H6VX25</accession>
<reference evidence="1" key="1">
    <citation type="submission" date="2020-05" db="EMBL/GenBank/DDBJ databases">
        <title>Mycena genomes resolve the evolution of fungal bioluminescence.</title>
        <authorList>
            <person name="Tsai I.J."/>
        </authorList>
    </citation>
    <scope>NUCLEOTIDE SEQUENCE</scope>
    <source>
        <strain evidence="1">171206Taipei</strain>
    </source>
</reference>
<dbReference type="AlphaFoldDB" id="A0A8H6VX25"/>
<dbReference type="OrthoDB" id="3183767at2759"/>
<organism evidence="1 2">
    <name type="scientific">Mycena indigotica</name>
    <dbReference type="NCBI Taxonomy" id="2126181"/>
    <lineage>
        <taxon>Eukaryota</taxon>
        <taxon>Fungi</taxon>
        <taxon>Dikarya</taxon>
        <taxon>Basidiomycota</taxon>
        <taxon>Agaricomycotina</taxon>
        <taxon>Agaricomycetes</taxon>
        <taxon>Agaricomycetidae</taxon>
        <taxon>Agaricales</taxon>
        <taxon>Marasmiineae</taxon>
        <taxon>Mycenaceae</taxon>
        <taxon>Mycena</taxon>
    </lineage>
</organism>
<evidence type="ECO:0000313" key="2">
    <source>
        <dbReference type="Proteomes" id="UP000636479"/>
    </source>
</evidence>
<dbReference type="EMBL" id="JACAZF010000013">
    <property type="protein sequence ID" value="KAF7291339.1"/>
    <property type="molecule type" value="Genomic_DNA"/>
</dbReference>
<dbReference type="RefSeq" id="XP_037214461.1">
    <property type="nucleotide sequence ID" value="XM_037369255.1"/>
</dbReference>
<sequence length="407" mass="46044">MASPSSECILPKPSTTCRKLPAIWAISFDVSPAQHAGASLPKNCHVKKQRDGDTIPPETNAGTKVKTFNANTVKTHFLGDYVPTIPLIGTTDSYSTTTGELEHKQGKAFYERTSKNNATSQISNLERREAALLKIADDVRTLPQPVPPVDDPVLTGAKRKWATTARATKKQDPTLSFAQAEALPYTPPEEHIHISLSRHVHVNLDFWIEQHLGDPAFQNFRVKLQTYLLGRLLHPEYSSDGSEYTTLDRNRLHIPNQRIFIHKVLQVNYTSYDVRRGQDSMNPRTHADVLTLAPEDSADEHPFSYARVIGVWHCEVQYCEFGQLTPAKTVCLLFARHFRLDKTFKGGFKRRRLHHIKFVPEHDDNAYGFINPDEVIREAHLVPAYAHGVTARVHYQSIGRRKGDFND</sequence>
<proteinExistence type="predicted"/>
<name>A0A8H6VX25_9AGAR</name>
<dbReference type="Proteomes" id="UP000636479">
    <property type="component" value="Unassembled WGS sequence"/>
</dbReference>
<keyword evidence="2" id="KW-1185">Reference proteome</keyword>
<dbReference type="GeneID" id="59351771"/>
<evidence type="ECO:0000313" key="1">
    <source>
        <dbReference type="EMBL" id="KAF7291339.1"/>
    </source>
</evidence>
<gene>
    <name evidence="1" type="ORF">MIND_01278400</name>
</gene>